<evidence type="ECO:0000313" key="4">
    <source>
        <dbReference type="Proteomes" id="UP001055580"/>
    </source>
</evidence>
<dbReference type="EMBL" id="CP098401">
    <property type="protein sequence ID" value="URW74969.1"/>
    <property type="molecule type" value="Genomic_DNA"/>
</dbReference>
<proteinExistence type="predicted"/>
<accession>A0ABY4TRF0</accession>
<organism evidence="3 4">
    <name type="scientific">Sphingomonas donggukensis</name>
    <dbReference type="NCBI Taxonomy" id="2949093"/>
    <lineage>
        <taxon>Bacteria</taxon>
        <taxon>Pseudomonadati</taxon>
        <taxon>Pseudomonadota</taxon>
        <taxon>Alphaproteobacteria</taxon>
        <taxon>Sphingomonadales</taxon>
        <taxon>Sphingomonadaceae</taxon>
        <taxon>Sphingomonas</taxon>
    </lineage>
</organism>
<dbReference type="SUPFAM" id="SSF53756">
    <property type="entry name" value="UDP-Glycosyltransferase/glycogen phosphorylase"/>
    <property type="match status" value="1"/>
</dbReference>
<dbReference type="CDD" id="cd03811">
    <property type="entry name" value="GT4_GT28_WabH-like"/>
    <property type="match status" value="1"/>
</dbReference>
<dbReference type="RefSeq" id="WP_250750306.1">
    <property type="nucleotide sequence ID" value="NZ_CP098401.1"/>
</dbReference>
<dbReference type="Pfam" id="PF13579">
    <property type="entry name" value="Glyco_trans_4_4"/>
    <property type="match status" value="1"/>
</dbReference>
<gene>
    <name evidence="3" type="ORF">M9980_10395</name>
</gene>
<name>A0ABY4TRF0_9SPHN</name>
<dbReference type="Proteomes" id="UP001055580">
    <property type="component" value="Chromosome"/>
</dbReference>
<dbReference type="Pfam" id="PF00534">
    <property type="entry name" value="Glycos_transf_1"/>
    <property type="match status" value="1"/>
</dbReference>
<evidence type="ECO:0000259" key="1">
    <source>
        <dbReference type="Pfam" id="PF00534"/>
    </source>
</evidence>
<feature type="domain" description="Glycosyltransferase subfamily 4-like N-terminal" evidence="2">
    <location>
        <begin position="27"/>
        <end position="181"/>
    </location>
</feature>
<dbReference type="InterPro" id="IPR001296">
    <property type="entry name" value="Glyco_trans_1"/>
</dbReference>
<sequence>MANRKPMTDQPPPARHILTFAQTLDGGGVERAMLRLAGLWIARGRRVTIVVGQGGGALAGEMPAGAEVIELGTARYAALARAVPRLVRERRPDAIFCPGNHYTGVAAWTRLRLGRACPPIVGKVSNALVRRDHRWQALPYRVWLHRHPRFLDAVVAMSPNMAAEAVEEMRIARDRVHVIPNPPARSDPAAPPLALPPRYLIGVGRLAPQKRWDRALTALAGIADRTVPLVILGEGSLRAEIMAHAAALGLADRVLLPGHAADPLPAIAGAELLVLTSDFEGVPGVLREALSLGTPVVTTDSSVAVREIVADPARGSVVAVGDASALVAEIDAWLSGRARPQPLVDSGDPAADYLRLFDSLVSSPAS</sequence>
<dbReference type="Gene3D" id="3.40.50.2000">
    <property type="entry name" value="Glycogen Phosphorylase B"/>
    <property type="match status" value="2"/>
</dbReference>
<evidence type="ECO:0000259" key="2">
    <source>
        <dbReference type="Pfam" id="PF13579"/>
    </source>
</evidence>
<dbReference type="PANTHER" id="PTHR12526">
    <property type="entry name" value="GLYCOSYLTRANSFERASE"/>
    <property type="match status" value="1"/>
</dbReference>
<evidence type="ECO:0000313" key="3">
    <source>
        <dbReference type="EMBL" id="URW74969.1"/>
    </source>
</evidence>
<reference evidence="3" key="1">
    <citation type="submission" date="2022-05" db="EMBL/GenBank/DDBJ databases">
        <title>Sphingomonas sp. strain RMG20 Genome sequencing and assembly.</title>
        <authorList>
            <person name="Kim I."/>
        </authorList>
    </citation>
    <scope>NUCLEOTIDE SEQUENCE</scope>
    <source>
        <strain evidence="3">RMG20</strain>
    </source>
</reference>
<dbReference type="InterPro" id="IPR028098">
    <property type="entry name" value="Glyco_trans_4-like_N"/>
</dbReference>
<keyword evidence="4" id="KW-1185">Reference proteome</keyword>
<feature type="domain" description="Glycosyl transferase family 1" evidence="1">
    <location>
        <begin position="194"/>
        <end position="339"/>
    </location>
</feature>
<dbReference type="PANTHER" id="PTHR12526:SF637">
    <property type="entry name" value="GLYCOSYLTRANSFERASE EPSF-RELATED"/>
    <property type="match status" value="1"/>
</dbReference>
<protein>
    <submittedName>
        <fullName evidence="3">Glycosyltransferase</fullName>
    </submittedName>
</protein>